<dbReference type="InterPro" id="IPR036390">
    <property type="entry name" value="WH_DNA-bd_sf"/>
</dbReference>
<feature type="domain" description="H15" evidence="2">
    <location>
        <begin position="1"/>
        <end position="74"/>
    </location>
</feature>
<comment type="caution">
    <text evidence="3">The sequence shown here is derived from an EMBL/GenBank/DDBJ whole genome shotgun (WGS) entry which is preliminary data.</text>
</comment>
<dbReference type="InterPro" id="IPR005818">
    <property type="entry name" value="Histone_H1/H5_H15"/>
</dbReference>
<accession>A0AAD8YDD0</accession>
<reference evidence="3" key="1">
    <citation type="submission" date="2023-06" db="EMBL/GenBank/DDBJ databases">
        <title>Survivors Of The Sea: Transcriptome response of Skeletonema marinoi to long-term dormancy.</title>
        <authorList>
            <person name="Pinder M.I.M."/>
            <person name="Kourtchenko O."/>
            <person name="Robertson E.K."/>
            <person name="Larsson T."/>
            <person name="Maumus F."/>
            <person name="Osuna-Cruz C.M."/>
            <person name="Vancaester E."/>
            <person name="Stenow R."/>
            <person name="Vandepoele K."/>
            <person name="Ploug H."/>
            <person name="Bruchert V."/>
            <person name="Godhe A."/>
            <person name="Topel M."/>
        </authorList>
    </citation>
    <scope>NUCLEOTIDE SEQUENCE</scope>
    <source>
        <strain evidence="3">R05AC</strain>
    </source>
</reference>
<dbReference type="SMART" id="SM00526">
    <property type="entry name" value="H15"/>
    <property type="match status" value="1"/>
</dbReference>
<organism evidence="3 4">
    <name type="scientific">Skeletonema marinoi</name>
    <dbReference type="NCBI Taxonomy" id="267567"/>
    <lineage>
        <taxon>Eukaryota</taxon>
        <taxon>Sar</taxon>
        <taxon>Stramenopiles</taxon>
        <taxon>Ochrophyta</taxon>
        <taxon>Bacillariophyta</taxon>
        <taxon>Coscinodiscophyceae</taxon>
        <taxon>Thalassiosirophycidae</taxon>
        <taxon>Thalassiosirales</taxon>
        <taxon>Skeletonemataceae</taxon>
        <taxon>Skeletonema</taxon>
        <taxon>Skeletonema marinoi-dohrnii complex</taxon>
    </lineage>
</organism>
<dbReference type="Gene3D" id="1.10.10.10">
    <property type="entry name" value="Winged helix-like DNA-binding domain superfamily/Winged helix DNA-binding domain"/>
    <property type="match status" value="1"/>
</dbReference>
<dbReference type="Pfam" id="PF00538">
    <property type="entry name" value="Linker_histone"/>
    <property type="match status" value="1"/>
</dbReference>
<protein>
    <recommendedName>
        <fullName evidence="2">H15 domain-containing protein</fullName>
    </recommendedName>
</protein>
<dbReference type="SUPFAM" id="SSF46785">
    <property type="entry name" value="Winged helix' DNA-binding domain"/>
    <property type="match status" value="1"/>
</dbReference>
<dbReference type="InterPro" id="IPR036388">
    <property type="entry name" value="WH-like_DNA-bd_sf"/>
</dbReference>
<dbReference type="PROSITE" id="PS51504">
    <property type="entry name" value="H15"/>
    <property type="match status" value="1"/>
</dbReference>
<sequence length="185" mass="21036">MPYRSAILAAIESLKDHETGSPISSIRRHILDDTDDNNSDDPSWNEVHFQKTLKTLVEKGDLLQINGINFKFSNQYLQRRVEALRARAESIEEQTHKTAVEHHHSREIPAKEAPKKKTVHAKMKINEGKIITVVNPEVKHDDDMDTTPTEEIDVERGGIRAAVGKNKKHVKIKPRRVAGTTKNIR</sequence>
<dbReference type="GO" id="GO:0006334">
    <property type="term" value="P:nucleosome assembly"/>
    <property type="evidence" value="ECO:0007669"/>
    <property type="project" value="InterPro"/>
</dbReference>
<proteinExistence type="predicted"/>
<feature type="region of interest" description="Disordered" evidence="1">
    <location>
        <begin position="93"/>
        <end position="120"/>
    </location>
</feature>
<feature type="compositionally biased region" description="Basic and acidic residues" evidence="1">
    <location>
        <begin position="93"/>
        <end position="115"/>
    </location>
</feature>
<name>A0AAD8YDD0_9STRA</name>
<evidence type="ECO:0000259" key="2">
    <source>
        <dbReference type="PROSITE" id="PS51504"/>
    </source>
</evidence>
<evidence type="ECO:0000313" key="4">
    <source>
        <dbReference type="Proteomes" id="UP001224775"/>
    </source>
</evidence>
<evidence type="ECO:0000256" key="1">
    <source>
        <dbReference type="SAM" id="MobiDB-lite"/>
    </source>
</evidence>
<evidence type="ECO:0000313" key="3">
    <source>
        <dbReference type="EMBL" id="KAK1744107.1"/>
    </source>
</evidence>
<keyword evidence="4" id="KW-1185">Reference proteome</keyword>
<dbReference type="GO" id="GO:0003677">
    <property type="term" value="F:DNA binding"/>
    <property type="evidence" value="ECO:0007669"/>
    <property type="project" value="InterPro"/>
</dbReference>
<dbReference type="EMBL" id="JATAAI010000008">
    <property type="protein sequence ID" value="KAK1744107.1"/>
    <property type="molecule type" value="Genomic_DNA"/>
</dbReference>
<dbReference type="Proteomes" id="UP001224775">
    <property type="component" value="Unassembled WGS sequence"/>
</dbReference>
<dbReference type="AlphaFoldDB" id="A0AAD8YDD0"/>
<gene>
    <name evidence="3" type="ORF">QTG54_005704</name>
</gene>
<dbReference type="GO" id="GO:0000786">
    <property type="term" value="C:nucleosome"/>
    <property type="evidence" value="ECO:0007669"/>
    <property type="project" value="InterPro"/>
</dbReference>